<dbReference type="EMBL" id="WJPN01000001">
    <property type="protein sequence ID" value="MRG98855.1"/>
    <property type="molecule type" value="Genomic_DNA"/>
</dbReference>
<protein>
    <submittedName>
        <fullName evidence="2">Uncharacterized protein</fullName>
    </submittedName>
</protein>
<name>A0A6N7Q806_9XANT</name>
<feature type="transmembrane region" description="Helical" evidence="1">
    <location>
        <begin position="86"/>
        <end position="102"/>
    </location>
</feature>
<feature type="transmembrane region" description="Helical" evidence="1">
    <location>
        <begin position="108"/>
        <end position="130"/>
    </location>
</feature>
<comment type="caution">
    <text evidence="2">The sequence shown here is derived from an EMBL/GenBank/DDBJ whole genome shotgun (WGS) entry which is preliminary data.</text>
</comment>
<dbReference type="RefSeq" id="WP_153750357.1">
    <property type="nucleotide sequence ID" value="NZ_WJPM01000001.1"/>
</dbReference>
<keyword evidence="1" id="KW-0812">Transmembrane</keyword>
<gene>
    <name evidence="2" type="ORF">GIY21_00950</name>
</gene>
<dbReference type="AlphaFoldDB" id="A0A6N7Q806"/>
<evidence type="ECO:0000256" key="1">
    <source>
        <dbReference type="SAM" id="Phobius"/>
    </source>
</evidence>
<feature type="transmembrane region" description="Helical" evidence="1">
    <location>
        <begin position="49"/>
        <end position="65"/>
    </location>
</feature>
<keyword evidence="1" id="KW-1133">Transmembrane helix</keyword>
<sequence length="159" mass="17360">MSMQRPSMAQLAAAVPVVAGVVAMADNWPAVKLFLVDVGQYMTTPLAEAMWQSMLISVCIGLVLPHLPEQIGMRAAWSGDKTKARIRFWSCLLAIAMCWARVPTPRGMWYALTCGLAAMGLWTTAAGWIYRVWPCARPESLKPNPADAQEQGGRDGPRA</sequence>
<reference evidence="2 3" key="1">
    <citation type="submission" date="2019-11" db="EMBL/GenBank/DDBJ databases">
        <title>First report of rice panicle blight caused by Xanthomonas sp. in Iran.</title>
        <authorList>
            <person name="Mirghasempour S.A."/>
            <person name="Huang S."/>
            <person name="Brady C.L."/>
            <person name="Studholme D.J."/>
        </authorList>
    </citation>
    <scope>NUCLEOTIDE SEQUENCE [LARGE SCALE GENOMIC DNA]</scope>
    <source>
        <strain evidence="2 3">ASD011</strain>
    </source>
</reference>
<keyword evidence="1" id="KW-0472">Membrane</keyword>
<accession>A0A6N7Q806</accession>
<organism evidence="2 3">
    <name type="scientific">Xanthomonas sontii</name>
    <dbReference type="NCBI Taxonomy" id="2650745"/>
    <lineage>
        <taxon>Bacteria</taxon>
        <taxon>Pseudomonadati</taxon>
        <taxon>Pseudomonadota</taxon>
        <taxon>Gammaproteobacteria</taxon>
        <taxon>Lysobacterales</taxon>
        <taxon>Lysobacteraceae</taxon>
        <taxon>Xanthomonas</taxon>
    </lineage>
</organism>
<evidence type="ECO:0000313" key="2">
    <source>
        <dbReference type="EMBL" id="MRG98855.1"/>
    </source>
</evidence>
<proteinExistence type="predicted"/>
<dbReference type="Proteomes" id="UP000439314">
    <property type="component" value="Unassembled WGS sequence"/>
</dbReference>
<evidence type="ECO:0000313" key="3">
    <source>
        <dbReference type="Proteomes" id="UP000439314"/>
    </source>
</evidence>